<dbReference type="InterPro" id="IPR036388">
    <property type="entry name" value="WH-like_DNA-bd_sf"/>
</dbReference>
<keyword evidence="8" id="KW-0472">Membrane</keyword>
<evidence type="ECO:0000256" key="8">
    <source>
        <dbReference type="SAM" id="Phobius"/>
    </source>
</evidence>
<keyword evidence="10" id="KW-1185">Reference proteome</keyword>
<reference evidence="9 10" key="1">
    <citation type="submission" date="2019-07" db="EMBL/GenBank/DDBJ databases">
        <authorList>
            <person name="Huq M.A."/>
        </authorList>
    </citation>
    <scope>NUCLEOTIDE SEQUENCE [LARGE SCALE GENOMIC DNA]</scope>
    <source>
        <strain evidence="9 10">MAH-3</strain>
    </source>
</reference>
<comment type="subcellular location">
    <subcellularLocation>
        <location evidence="1">Cytoplasm</location>
    </subcellularLocation>
</comment>
<evidence type="ECO:0000256" key="7">
    <source>
        <dbReference type="SAM" id="Coils"/>
    </source>
</evidence>
<dbReference type="PANTHER" id="PTHR46630">
    <property type="entry name" value="TETRATRICOPEPTIDE REPEAT PROTEIN 29"/>
    <property type="match status" value="1"/>
</dbReference>
<dbReference type="SUPFAM" id="SSF46894">
    <property type="entry name" value="C-terminal effector domain of the bipartite response regulators"/>
    <property type="match status" value="1"/>
</dbReference>
<evidence type="ECO:0000256" key="4">
    <source>
        <dbReference type="ARBA" id="ARBA00022803"/>
    </source>
</evidence>
<evidence type="ECO:0000256" key="6">
    <source>
        <dbReference type="PROSITE-ProRule" id="PRU00339"/>
    </source>
</evidence>
<keyword evidence="8" id="KW-0812">Transmembrane</keyword>
<dbReference type="Gene3D" id="1.25.40.10">
    <property type="entry name" value="Tetratricopeptide repeat domain"/>
    <property type="match status" value="2"/>
</dbReference>
<keyword evidence="2" id="KW-0963">Cytoplasm</keyword>
<keyword evidence="3" id="KW-0677">Repeat</keyword>
<evidence type="ECO:0000256" key="3">
    <source>
        <dbReference type="ARBA" id="ARBA00022737"/>
    </source>
</evidence>
<evidence type="ECO:0000313" key="9">
    <source>
        <dbReference type="EMBL" id="TSJ41319.1"/>
    </source>
</evidence>
<organism evidence="9 10">
    <name type="scientific">Fluviicola chungangensis</name>
    <dbReference type="NCBI Taxonomy" id="2597671"/>
    <lineage>
        <taxon>Bacteria</taxon>
        <taxon>Pseudomonadati</taxon>
        <taxon>Bacteroidota</taxon>
        <taxon>Flavobacteriia</taxon>
        <taxon>Flavobacteriales</taxon>
        <taxon>Crocinitomicaceae</taxon>
        <taxon>Fluviicola</taxon>
    </lineage>
</organism>
<dbReference type="PROSITE" id="PS50005">
    <property type="entry name" value="TPR"/>
    <property type="match status" value="1"/>
</dbReference>
<dbReference type="InterPro" id="IPR016032">
    <property type="entry name" value="Sig_transdc_resp-reg_C-effctor"/>
</dbReference>
<dbReference type="SUPFAM" id="SSF48452">
    <property type="entry name" value="TPR-like"/>
    <property type="match status" value="2"/>
</dbReference>
<dbReference type="SMART" id="SM00028">
    <property type="entry name" value="TPR"/>
    <property type="match status" value="6"/>
</dbReference>
<dbReference type="InterPro" id="IPR011990">
    <property type="entry name" value="TPR-like_helical_dom_sf"/>
</dbReference>
<feature type="repeat" description="TPR" evidence="6">
    <location>
        <begin position="348"/>
        <end position="381"/>
    </location>
</feature>
<dbReference type="OrthoDB" id="1090267at2"/>
<dbReference type="InterPro" id="IPR019734">
    <property type="entry name" value="TPR_rpt"/>
</dbReference>
<dbReference type="PANTHER" id="PTHR46630:SF1">
    <property type="entry name" value="TETRATRICOPEPTIDE REPEAT PROTEIN 29"/>
    <property type="match status" value="1"/>
</dbReference>
<dbReference type="InterPro" id="IPR051476">
    <property type="entry name" value="Bac_ResReg_Asp_Phosphatase"/>
</dbReference>
<dbReference type="GO" id="GO:0006355">
    <property type="term" value="P:regulation of DNA-templated transcription"/>
    <property type="evidence" value="ECO:0007669"/>
    <property type="project" value="InterPro"/>
</dbReference>
<dbReference type="AlphaFoldDB" id="A0A556MNN6"/>
<protein>
    <submittedName>
        <fullName evidence="9">Tetratricopeptide repeat protein</fullName>
    </submittedName>
</protein>
<keyword evidence="4 6" id="KW-0802">TPR repeat</keyword>
<proteinExistence type="inferred from homology"/>
<comment type="caution">
    <text evidence="9">The sequence shown here is derived from an EMBL/GenBank/DDBJ whole genome shotgun (WGS) entry which is preliminary data.</text>
</comment>
<dbReference type="EMBL" id="VLPL01000008">
    <property type="protein sequence ID" value="TSJ41319.1"/>
    <property type="molecule type" value="Genomic_DNA"/>
</dbReference>
<feature type="transmembrane region" description="Helical" evidence="8">
    <location>
        <begin position="463"/>
        <end position="482"/>
    </location>
</feature>
<dbReference type="GO" id="GO:0005737">
    <property type="term" value="C:cytoplasm"/>
    <property type="evidence" value="ECO:0007669"/>
    <property type="project" value="UniProtKB-SubCell"/>
</dbReference>
<feature type="coiled-coil region" evidence="7">
    <location>
        <begin position="434"/>
        <end position="461"/>
    </location>
</feature>
<evidence type="ECO:0000256" key="2">
    <source>
        <dbReference type="ARBA" id="ARBA00022490"/>
    </source>
</evidence>
<dbReference type="GO" id="GO:0003677">
    <property type="term" value="F:DNA binding"/>
    <property type="evidence" value="ECO:0007669"/>
    <property type="project" value="InterPro"/>
</dbReference>
<evidence type="ECO:0000256" key="5">
    <source>
        <dbReference type="ARBA" id="ARBA00038253"/>
    </source>
</evidence>
<dbReference type="Proteomes" id="UP000316008">
    <property type="component" value="Unassembled WGS sequence"/>
</dbReference>
<accession>A0A556MNN6</accession>
<keyword evidence="7" id="KW-0175">Coiled coil</keyword>
<feature type="coiled-coil region" evidence="7">
    <location>
        <begin position="485"/>
        <end position="540"/>
    </location>
</feature>
<gene>
    <name evidence="9" type="ORF">FO442_15520</name>
</gene>
<dbReference type="Pfam" id="PF13181">
    <property type="entry name" value="TPR_8"/>
    <property type="match status" value="2"/>
</dbReference>
<keyword evidence="8" id="KW-1133">Transmembrane helix</keyword>
<evidence type="ECO:0000256" key="1">
    <source>
        <dbReference type="ARBA" id="ARBA00004496"/>
    </source>
</evidence>
<comment type="similarity">
    <text evidence="5">Belongs to the Rap family.</text>
</comment>
<dbReference type="Gene3D" id="1.10.10.10">
    <property type="entry name" value="Winged helix-like DNA-binding domain superfamily/Winged helix DNA-binding domain"/>
    <property type="match status" value="1"/>
</dbReference>
<sequence length="622" mass="72585">MRRLYILFLVQWVFIGNLLGQNSFQQQHEKFIRLHTDSEPEILLSIIRAEEQIIRKKGKNATRRDRAELTLDRGIYYYLIDEYEKCIPAFEQAAKFQTLQSAQDNIILYTYLGVSYRDGRQDYEKAHRHFDKAIELAEKKNDDELLASAVLKKASNYYNQDQIAQGIRLLESFMRKKEGEMTVNWKISFHGFLAQGYNKLGNYPRSYANFTAAIEQAEKTNNRELISDQYHNFILYYLTNQRYKEARDQSFKVIKLLKGKPGLEPKLYDSYAILGQIYSSLNQPDSALYYATKSHDYAFKTGDEESLTITYATLGHIYGDMKQYRKALDFLLKSASYEERLTGMSAASDIYHNIGVIYLKMKQYKQAITYFNKSNEQAYLEGDIYTLHLNYSDLAKADRGVGNLEQVVAMQDSSFLYYDSLNNIEKNRELFQLEVRYKTKLKEQENKLLKLEVKKQHEAQRDLIVLGIVVILLLLGILYILFIGNRLKKSKVAEAQVKIQNQELEGKLLVQRLHMLTEEINRKNNLIRSLENEANSQVEESLINKVSLENDWLAFMSEFDKIHSGYLSELKSRFPELTTNNLRLAALVKLEFSNKEIARILCITENGVKKAKQRLKERTKMD</sequence>
<evidence type="ECO:0000313" key="10">
    <source>
        <dbReference type="Proteomes" id="UP000316008"/>
    </source>
</evidence>
<name>A0A556MNN6_9FLAO</name>
<dbReference type="RefSeq" id="WP_144334131.1">
    <property type="nucleotide sequence ID" value="NZ_VLPL01000008.1"/>
</dbReference>